<dbReference type="GO" id="GO:0003677">
    <property type="term" value="F:DNA binding"/>
    <property type="evidence" value="ECO:0007669"/>
    <property type="project" value="UniProtKB-KW"/>
</dbReference>
<dbReference type="SUPFAM" id="SSF50249">
    <property type="entry name" value="Nucleic acid-binding proteins"/>
    <property type="match status" value="3"/>
</dbReference>
<protein>
    <submittedName>
        <fullName evidence="2">Replication protein A</fullName>
    </submittedName>
</protein>
<dbReference type="PANTHER" id="PTHR13356:SF0">
    <property type="entry name" value="SOSS COMPLEX SUBUNIT B HOMOLOG"/>
    <property type="match status" value="1"/>
</dbReference>
<dbReference type="GO" id="GO:0010212">
    <property type="term" value="P:response to ionizing radiation"/>
    <property type="evidence" value="ECO:0007669"/>
    <property type="project" value="TreeGrafter"/>
</dbReference>
<proteinExistence type="predicted"/>
<comment type="caution">
    <text evidence="2">The sequence shown here is derived from an EMBL/GenBank/DDBJ whole genome shotgun (WGS) entry which is preliminary data.</text>
</comment>
<gene>
    <name evidence="2" type="ORF">AOG55_08865</name>
</gene>
<evidence type="ECO:0000313" key="2">
    <source>
        <dbReference type="EMBL" id="KQB34868.1"/>
    </source>
</evidence>
<organism evidence="2 3">
    <name type="scientific">Acidiplasma cupricumulans</name>
    <dbReference type="NCBI Taxonomy" id="312540"/>
    <lineage>
        <taxon>Archaea</taxon>
        <taxon>Methanobacteriati</taxon>
        <taxon>Thermoplasmatota</taxon>
        <taxon>Thermoplasmata</taxon>
        <taxon>Thermoplasmatales</taxon>
        <taxon>Ferroplasmaceae</taxon>
        <taxon>Acidiplasma</taxon>
    </lineage>
</organism>
<evidence type="ECO:0000313" key="3">
    <source>
        <dbReference type="Proteomes" id="UP000050301"/>
    </source>
</evidence>
<dbReference type="Proteomes" id="UP000050301">
    <property type="component" value="Unassembled WGS sequence"/>
</dbReference>
<keyword evidence="1" id="KW-0238">DNA-binding</keyword>
<evidence type="ECO:0000256" key="1">
    <source>
        <dbReference type="ARBA" id="ARBA00023125"/>
    </source>
</evidence>
<keyword evidence="3" id="KW-1185">Reference proteome</keyword>
<dbReference type="InterPro" id="IPR051231">
    <property type="entry name" value="SOSS-B"/>
</dbReference>
<name>A0A0N8VKW6_9ARCH</name>
<dbReference type="AlphaFoldDB" id="A0A0N8VKW6"/>
<dbReference type="EMBL" id="LKBH01000206">
    <property type="protein sequence ID" value="KQB34868.1"/>
    <property type="molecule type" value="Genomic_DNA"/>
</dbReference>
<dbReference type="GeneID" id="84222428"/>
<dbReference type="GO" id="GO:0000724">
    <property type="term" value="P:double-strand break repair via homologous recombination"/>
    <property type="evidence" value="ECO:0007669"/>
    <property type="project" value="TreeGrafter"/>
</dbReference>
<dbReference type="PANTHER" id="PTHR13356">
    <property type="entry name" value="OB FOLD NUCLEIC ACID BINDING PROTEIN-RELATED"/>
    <property type="match status" value="1"/>
</dbReference>
<accession>A0A0N8VKW6</accession>
<dbReference type="RefSeq" id="WP_048101554.1">
    <property type="nucleotide sequence ID" value="NZ_LKBH01000206.1"/>
</dbReference>
<dbReference type="Gene3D" id="2.40.50.140">
    <property type="entry name" value="Nucleic acid-binding proteins"/>
    <property type="match status" value="2"/>
</dbReference>
<dbReference type="InterPro" id="IPR012340">
    <property type="entry name" value="NA-bd_OB-fold"/>
</dbReference>
<sequence length="351" mass="39361">MKIDEISEKDSTVDILVKILSIDKRTVNTSRGETTYYYGLIGDDTGVIPYTAWEFPQVIKAGDAVEIKYARVKEYNGRLRIYIDSRTEVILKPGENIEVKNTYKEVKLQDISSKTPFVSVTGMVSGITEHEYQKSGGKFILYSGFIEDDTSKVRISSFGRPLENGKIYSIKGARVSEFNGQMEISVSDKTTLNEIQGYNINLERNYRIFEIKNPAGSINIMAFVITLGTKSGIIKRCSVCNKPLTTGVCPDHPDAKTILDIFTYFTVDDGTGHIQAIAGKNAILPVLGISEDEIVKVAGDIYNRLYEKLYGHAFKMNVDFVMNDNSLSLRVNKIQEIQNSDVRQDLIELEV</sequence>
<dbReference type="InParanoid" id="A0A0N8VKW6"/>
<reference evidence="2 3" key="1">
    <citation type="submission" date="2015-09" db="EMBL/GenBank/DDBJ databases">
        <title>Heavy metals and arsenic resistance mechanisms in polyextremophilic archaea of the family Ferroplasmaceae.</title>
        <authorList>
            <person name="Bulaev A.G."/>
            <person name="Kanygina A.V."/>
        </authorList>
    </citation>
    <scope>NUCLEOTIDE SEQUENCE [LARGE SCALE GENOMIC DNA]</scope>
    <source>
        <strain evidence="2 3">BH2</strain>
    </source>
</reference>
<dbReference type="CDD" id="cd04491">
    <property type="entry name" value="SoSSB_OBF"/>
    <property type="match status" value="2"/>
</dbReference>